<evidence type="ECO:0000256" key="1">
    <source>
        <dbReference type="ARBA" id="ARBA00022898"/>
    </source>
</evidence>
<feature type="domain" description="Alanine racemase N-terminal" evidence="4">
    <location>
        <begin position="12"/>
        <end position="233"/>
    </location>
</feature>
<gene>
    <name evidence="5" type="ORF">Q8947_12660</name>
</gene>
<reference evidence="5 6" key="1">
    <citation type="submission" date="2023-08" db="EMBL/GenBank/DDBJ databases">
        <title>Alcaligenaceae gen. nov., a novel taxon isolated from the sludge of Yixing Pesticide Factory.</title>
        <authorList>
            <person name="Ruan L."/>
        </authorList>
    </citation>
    <scope>NUCLEOTIDE SEQUENCE [LARGE SCALE GENOMIC DNA]</scope>
    <source>
        <strain evidence="5 6">LG-2</strain>
    </source>
</reference>
<dbReference type="CDD" id="cd00635">
    <property type="entry name" value="PLPDE_III_YBL036c_like"/>
    <property type="match status" value="1"/>
</dbReference>
<protein>
    <recommendedName>
        <fullName evidence="2">Pyridoxal phosphate homeostasis protein</fullName>
        <shortName evidence="2">PLP homeostasis protein</shortName>
    </recommendedName>
</protein>
<sequence length="238" mass="25989">MAAPSTIAGRIAAIRQRLDTLAIEAGRTPGSVTLLPVSKTFDDAAVREAIAAGMTRFGENKAQDIRARAASLADTPAQWVMIGHLQTNKAKEIARHASEIQSLDRRELALALQRRLELEGRSLDALVQVKTSPEPSKFGLDPEELEDFLRFLATETPRLKVQGLMTMAVNDADPQAVRACFRRLRELRDAMRERGIPGVSLERLSMGMSGDYELAVAEGSTEVRIGSAIFGDRSYNAA</sequence>
<evidence type="ECO:0000256" key="2">
    <source>
        <dbReference type="HAMAP-Rule" id="MF_02087"/>
    </source>
</evidence>
<keyword evidence="1 2" id="KW-0663">Pyridoxal phosphate</keyword>
<comment type="function">
    <text evidence="2">Pyridoxal 5'-phosphate (PLP)-binding protein, which is involved in PLP homeostasis.</text>
</comment>
<dbReference type="Proteomes" id="UP001232156">
    <property type="component" value="Unassembled WGS sequence"/>
</dbReference>
<dbReference type="HAMAP" id="MF_02087">
    <property type="entry name" value="PLP_homeostasis"/>
    <property type="match status" value="1"/>
</dbReference>
<accession>A0ABU1D907</accession>
<dbReference type="Pfam" id="PF01168">
    <property type="entry name" value="Ala_racemase_N"/>
    <property type="match status" value="1"/>
</dbReference>
<dbReference type="SUPFAM" id="SSF51419">
    <property type="entry name" value="PLP-binding barrel"/>
    <property type="match status" value="1"/>
</dbReference>
<comment type="similarity">
    <text evidence="2 3">Belongs to the pyridoxal phosphate-binding protein YggS/PROSC family.</text>
</comment>
<keyword evidence="6" id="KW-1185">Reference proteome</keyword>
<evidence type="ECO:0000259" key="4">
    <source>
        <dbReference type="Pfam" id="PF01168"/>
    </source>
</evidence>
<dbReference type="NCBIfam" id="TIGR00044">
    <property type="entry name" value="YggS family pyridoxal phosphate-dependent enzyme"/>
    <property type="match status" value="1"/>
</dbReference>
<evidence type="ECO:0000313" key="6">
    <source>
        <dbReference type="Proteomes" id="UP001232156"/>
    </source>
</evidence>
<feature type="modified residue" description="N6-(pyridoxal phosphate)lysine" evidence="2">
    <location>
        <position position="39"/>
    </location>
</feature>
<evidence type="ECO:0000313" key="5">
    <source>
        <dbReference type="EMBL" id="MDR4126831.1"/>
    </source>
</evidence>
<comment type="caution">
    <text evidence="5">The sequence shown here is derived from an EMBL/GenBank/DDBJ whole genome shotgun (WGS) entry which is preliminary data.</text>
</comment>
<dbReference type="InterPro" id="IPR011078">
    <property type="entry name" value="PyrdxlP_homeostasis"/>
</dbReference>
<dbReference type="InterPro" id="IPR029066">
    <property type="entry name" value="PLP-binding_barrel"/>
</dbReference>
<dbReference type="PANTHER" id="PTHR10146">
    <property type="entry name" value="PROLINE SYNTHETASE CO-TRANSCRIBED BACTERIAL HOMOLOG PROTEIN"/>
    <property type="match status" value="1"/>
</dbReference>
<organism evidence="5 6">
    <name type="scientific">Yanghanlia caeni</name>
    <dbReference type="NCBI Taxonomy" id="3064283"/>
    <lineage>
        <taxon>Bacteria</taxon>
        <taxon>Pseudomonadati</taxon>
        <taxon>Pseudomonadota</taxon>
        <taxon>Betaproteobacteria</taxon>
        <taxon>Burkholderiales</taxon>
        <taxon>Alcaligenaceae</taxon>
        <taxon>Yanghanlia</taxon>
    </lineage>
</organism>
<name>A0ABU1D907_9BURK</name>
<dbReference type="InterPro" id="IPR001608">
    <property type="entry name" value="Ala_racemase_N"/>
</dbReference>
<dbReference type="EMBL" id="JAUZQE010000038">
    <property type="protein sequence ID" value="MDR4126831.1"/>
    <property type="molecule type" value="Genomic_DNA"/>
</dbReference>
<dbReference type="PIRSF" id="PIRSF004848">
    <property type="entry name" value="YBL036c_PLPDEIII"/>
    <property type="match status" value="1"/>
</dbReference>
<dbReference type="RefSeq" id="WP_347287471.1">
    <property type="nucleotide sequence ID" value="NZ_JAUZQE010000038.1"/>
</dbReference>
<dbReference type="PANTHER" id="PTHR10146:SF14">
    <property type="entry name" value="PYRIDOXAL PHOSPHATE HOMEOSTASIS PROTEIN"/>
    <property type="match status" value="1"/>
</dbReference>
<evidence type="ECO:0000256" key="3">
    <source>
        <dbReference type="RuleBase" id="RU004514"/>
    </source>
</evidence>
<proteinExistence type="inferred from homology"/>
<dbReference type="Gene3D" id="3.20.20.10">
    <property type="entry name" value="Alanine racemase"/>
    <property type="match status" value="1"/>
</dbReference>